<reference evidence="2" key="1">
    <citation type="journal article" date="2020" name="Stud. Mycol.">
        <title>101 Dothideomycetes genomes: a test case for predicting lifestyles and emergence of pathogens.</title>
        <authorList>
            <person name="Haridas S."/>
            <person name="Albert R."/>
            <person name="Binder M."/>
            <person name="Bloem J."/>
            <person name="Labutti K."/>
            <person name="Salamov A."/>
            <person name="Andreopoulos B."/>
            <person name="Baker S."/>
            <person name="Barry K."/>
            <person name="Bills G."/>
            <person name="Bluhm B."/>
            <person name="Cannon C."/>
            <person name="Castanera R."/>
            <person name="Culley D."/>
            <person name="Daum C."/>
            <person name="Ezra D."/>
            <person name="Gonzalez J."/>
            <person name="Henrissat B."/>
            <person name="Kuo A."/>
            <person name="Liang C."/>
            <person name="Lipzen A."/>
            <person name="Lutzoni F."/>
            <person name="Magnuson J."/>
            <person name="Mondo S."/>
            <person name="Nolan M."/>
            <person name="Ohm R."/>
            <person name="Pangilinan J."/>
            <person name="Park H.-J."/>
            <person name="Ramirez L."/>
            <person name="Alfaro M."/>
            <person name="Sun H."/>
            <person name="Tritt A."/>
            <person name="Yoshinaga Y."/>
            <person name="Zwiers L.-H."/>
            <person name="Turgeon B."/>
            <person name="Goodwin S."/>
            <person name="Spatafora J."/>
            <person name="Crous P."/>
            <person name="Grigoriev I."/>
        </authorList>
    </citation>
    <scope>NUCLEOTIDE SEQUENCE</scope>
    <source>
        <strain evidence="2">CBS 122368</strain>
    </source>
</reference>
<feature type="signal peptide" evidence="1">
    <location>
        <begin position="1"/>
        <end position="23"/>
    </location>
</feature>
<evidence type="ECO:0000256" key="1">
    <source>
        <dbReference type="SAM" id="SignalP"/>
    </source>
</evidence>
<dbReference type="AlphaFoldDB" id="A0A6A6I3S1"/>
<dbReference type="GeneID" id="54589700"/>
<gene>
    <name evidence="2" type="ORF">BU26DRAFT_81741</name>
</gene>
<dbReference type="Proteomes" id="UP000800094">
    <property type="component" value="Unassembled WGS sequence"/>
</dbReference>
<keyword evidence="1" id="KW-0732">Signal</keyword>
<accession>A0A6A6I3S1</accession>
<dbReference type="RefSeq" id="XP_033679586.1">
    <property type="nucleotide sequence ID" value="XM_033836370.1"/>
</dbReference>
<keyword evidence="3" id="KW-1185">Reference proteome</keyword>
<protein>
    <recommendedName>
        <fullName evidence="4">Secreted protein</fullName>
    </recommendedName>
</protein>
<dbReference type="EMBL" id="ML987202">
    <property type="protein sequence ID" value="KAF2244582.1"/>
    <property type="molecule type" value="Genomic_DNA"/>
</dbReference>
<feature type="chain" id="PRO_5025589956" description="Secreted protein" evidence="1">
    <location>
        <begin position="24"/>
        <end position="135"/>
    </location>
</feature>
<name>A0A6A6I3S1_9PLEO</name>
<organism evidence="2 3">
    <name type="scientific">Trematosphaeria pertusa</name>
    <dbReference type="NCBI Taxonomy" id="390896"/>
    <lineage>
        <taxon>Eukaryota</taxon>
        <taxon>Fungi</taxon>
        <taxon>Dikarya</taxon>
        <taxon>Ascomycota</taxon>
        <taxon>Pezizomycotina</taxon>
        <taxon>Dothideomycetes</taxon>
        <taxon>Pleosporomycetidae</taxon>
        <taxon>Pleosporales</taxon>
        <taxon>Massarineae</taxon>
        <taxon>Trematosphaeriaceae</taxon>
        <taxon>Trematosphaeria</taxon>
    </lineage>
</organism>
<sequence length="135" mass="14641">MHANPLASCWPVCLLLSIPTVTSRPLALRRVPSAPCLSSPLASWLPLSCKTCAKGRVGAAEPIREAQAMCSTVASAPGRFASAPIRRVAPLSKSAMRIARGQLLRRYRCTGFPSCGSATSAKRELRRRLEERQRL</sequence>
<evidence type="ECO:0008006" key="4">
    <source>
        <dbReference type="Google" id="ProtNLM"/>
    </source>
</evidence>
<evidence type="ECO:0000313" key="3">
    <source>
        <dbReference type="Proteomes" id="UP000800094"/>
    </source>
</evidence>
<evidence type="ECO:0000313" key="2">
    <source>
        <dbReference type="EMBL" id="KAF2244582.1"/>
    </source>
</evidence>
<proteinExistence type="predicted"/>